<keyword evidence="3" id="KW-1185">Reference proteome</keyword>
<keyword evidence="1" id="KW-0732">Signal</keyword>
<dbReference type="PROSITE" id="PS51257">
    <property type="entry name" value="PROKAR_LIPOPROTEIN"/>
    <property type="match status" value="1"/>
</dbReference>
<gene>
    <name evidence="2" type="ORF">SAMN04488508_105309</name>
</gene>
<name>A0A1M6GJ89_9FLAO</name>
<protein>
    <submittedName>
        <fullName evidence="2">Uncharacterized protein</fullName>
    </submittedName>
</protein>
<dbReference type="Proteomes" id="UP000184432">
    <property type="component" value="Unassembled WGS sequence"/>
</dbReference>
<dbReference type="EMBL" id="FQYP01000005">
    <property type="protein sequence ID" value="SHJ09989.1"/>
    <property type="molecule type" value="Genomic_DNA"/>
</dbReference>
<dbReference type="AlphaFoldDB" id="A0A1M6GJ89"/>
<proteinExistence type="predicted"/>
<feature type="signal peptide" evidence="1">
    <location>
        <begin position="1"/>
        <end position="19"/>
    </location>
</feature>
<accession>A0A1M6GJ89</accession>
<evidence type="ECO:0000256" key="1">
    <source>
        <dbReference type="SAM" id="SignalP"/>
    </source>
</evidence>
<feature type="chain" id="PRO_5013110517" evidence="1">
    <location>
        <begin position="20"/>
        <end position="95"/>
    </location>
</feature>
<evidence type="ECO:0000313" key="2">
    <source>
        <dbReference type="EMBL" id="SHJ09989.1"/>
    </source>
</evidence>
<sequence length="95" mass="10443">MKNTFNLLMLLALLVIACAADESNHLEEVENFEAFEGAHLIDDKTFTLIGSRGGGQYNLTRGDNNHSVSIHTQSNSGALHDDRLRGISIGIRVYN</sequence>
<reference evidence="3" key="1">
    <citation type="submission" date="2016-11" db="EMBL/GenBank/DDBJ databases">
        <authorList>
            <person name="Varghese N."/>
            <person name="Submissions S."/>
        </authorList>
    </citation>
    <scope>NUCLEOTIDE SEQUENCE [LARGE SCALE GENOMIC DNA]</scope>
    <source>
        <strain evidence="3">DSM 22623</strain>
    </source>
</reference>
<dbReference type="RefSeq" id="WP_073316500.1">
    <property type="nucleotide sequence ID" value="NZ_FQYP01000005.1"/>
</dbReference>
<dbReference type="STRING" id="570521.SAMN04488508_105309"/>
<organism evidence="2 3">
    <name type="scientific">Aquimarina spongiae</name>
    <dbReference type="NCBI Taxonomy" id="570521"/>
    <lineage>
        <taxon>Bacteria</taxon>
        <taxon>Pseudomonadati</taxon>
        <taxon>Bacteroidota</taxon>
        <taxon>Flavobacteriia</taxon>
        <taxon>Flavobacteriales</taxon>
        <taxon>Flavobacteriaceae</taxon>
        <taxon>Aquimarina</taxon>
    </lineage>
</organism>
<evidence type="ECO:0000313" key="3">
    <source>
        <dbReference type="Proteomes" id="UP000184432"/>
    </source>
</evidence>